<dbReference type="InterPro" id="IPR000718">
    <property type="entry name" value="Peptidase_M13"/>
</dbReference>
<reference evidence="5" key="2">
    <citation type="submission" date="2020-05" db="UniProtKB">
        <authorList>
            <consortium name="EnsemblMetazoa"/>
        </authorList>
    </citation>
    <scope>IDENTIFICATION</scope>
    <source>
        <strain evidence="5">wikel</strain>
    </source>
</reference>
<dbReference type="EMBL" id="ABJB010456297">
    <property type="status" value="NOT_ANNOTATED_CDS"/>
    <property type="molecule type" value="Genomic_DNA"/>
</dbReference>
<accession>B7PQY3</accession>
<keyword evidence="6" id="KW-1185">Reference proteome</keyword>
<organism>
    <name type="scientific">Ixodes scapularis</name>
    <name type="common">Black-legged tick</name>
    <name type="synonym">Deer tick</name>
    <dbReference type="NCBI Taxonomy" id="6945"/>
    <lineage>
        <taxon>Eukaryota</taxon>
        <taxon>Metazoa</taxon>
        <taxon>Ecdysozoa</taxon>
        <taxon>Arthropoda</taxon>
        <taxon>Chelicerata</taxon>
        <taxon>Arachnida</taxon>
        <taxon>Acari</taxon>
        <taxon>Parasitiformes</taxon>
        <taxon>Ixodida</taxon>
        <taxon>Ixodoidea</taxon>
        <taxon>Ixodidae</taxon>
        <taxon>Ixodinae</taxon>
        <taxon>Ixodes</taxon>
    </lineage>
</organism>
<dbReference type="Proteomes" id="UP000001555">
    <property type="component" value="Unassembled WGS sequence"/>
</dbReference>
<evidence type="ECO:0000313" key="5">
    <source>
        <dbReference type="EnsemblMetazoa" id="ISCW024311-PA"/>
    </source>
</evidence>
<dbReference type="Gene3D" id="1.10.1380.10">
    <property type="entry name" value="Neutral endopeptidase , domain2"/>
    <property type="match status" value="1"/>
</dbReference>
<name>B7PQY3_IXOSC</name>
<dbReference type="VEuPathDB" id="VectorBase:ISCW024311"/>
<dbReference type="Gene3D" id="3.40.390.10">
    <property type="entry name" value="Collagenase (Catalytic Domain)"/>
    <property type="match status" value="1"/>
</dbReference>
<dbReference type="SUPFAM" id="SSF55486">
    <property type="entry name" value="Metalloproteases ('zincins'), catalytic domain"/>
    <property type="match status" value="1"/>
</dbReference>
<feature type="chain" id="PRO_5010959816" description="Peptidase M13 N-terminal domain-containing protein" evidence="2">
    <location>
        <begin position="27"/>
        <end position="193"/>
    </location>
</feature>
<feature type="non-terminal residue" evidence="4">
    <location>
        <position position="193"/>
    </location>
</feature>
<sequence>IGFLCLSLFVVVVILLLVSLLRISTSRNDSFATCRSPSCSRYSHLVNHSLNPVVKPCDNFYQHVCHGWTRDHLGSVMAEQYLDHVTVLLRKTSPQLKNQSPLEKVAKLFQSCEEVLAQSEESASMADIMRGTLLEWPSPSSNPDVLQSITRLQIKLNLSILLVIEKRYYENHTAVLLWPCDQVLKMKRRREKI</sequence>
<feature type="domain" description="Peptidase M13 N-terminal" evidence="3">
    <location>
        <begin position="56"/>
        <end position="160"/>
    </location>
</feature>
<dbReference type="GO" id="GO:0006508">
    <property type="term" value="P:proteolysis"/>
    <property type="evidence" value="ECO:0007669"/>
    <property type="project" value="InterPro"/>
</dbReference>
<evidence type="ECO:0000256" key="2">
    <source>
        <dbReference type="SAM" id="SignalP"/>
    </source>
</evidence>
<feature type="non-terminal residue" evidence="4">
    <location>
        <position position="1"/>
    </location>
</feature>
<dbReference type="PaxDb" id="6945-B7PQY3"/>
<evidence type="ECO:0000259" key="3">
    <source>
        <dbReference type="Pfam" id="PF05649"/>
    </source>
</evidence>
<dbReference type="AlphaFoldDB" id="B7PQY3"/>
<dbReference type="PANTHER" id="PTHR11733:SF241">
    <property type="entry name" value="GH26575P-RELATED"/>
    <property type="match status" value="1"/>
</dbReference>
<dbReference type="PROSITE" id="PS51885">
    <property type="entry name" value="NEPRILYSIN"/>
    <property type="match status" value="1"/>
</dbReference>
<dbReference type="VEuPathDB" id="VectorBase:ISCI024311"/>
<dbReference type="GO" id="GO:0004222">
    <property type="term" value="F:metalloendopeptidase activity"/>
    <property type="evidence" value="ECO:0007669"/>
    <property type="project" value="InterPro"/>
</dbReference>
<dbReference type="InterPro" id="IPR008753">
    <property type="entry name" value="Peptidase_M13_N"/>
</dbReference>
<keyword evidence="2" id="KW-0732">Signal</keyword>
<protein>
    <recommendedName>
        <fullName evidence="3">Peptidase M13 N-terminal domain-containing protein</fullName>
    </recommendedName>
</protein>
<dbReference type="EnsemblMetazoa" id="ISCW024311-RA">
    <property type="protein sequence ID" value="ISCW024311-PA"/>
    <property type="gene ID" value="ISCW024311"/>
</dbReference>
<comment type="similarity">
    <text evidence="1">Belongs to the peptidase M13 family.</text>
</comment>
<gene>
    <name evidence="4" type="ORF">IscW_ISCW024311</name>
</gene>
<dbReference type="OrthoDB" id="6489641at2759"/>
<feature type="signal peptide" evidence="2">
    <location>
        <begin position="1"/>
        <end position="26"/>
    </location>
</feature>
<evidence type="ECO:0000313" key="6">
    <source>
        <dbReference type="Proteomes" id="UP000001555"/>
    </source>
</evidence>
<dbReference type="EMBL" id="DS768763">
    <property type="protein sequence ID" value="EEC09005.1"/>
    <property type="molecule type" value="Genomic_DNA"/>
</dbReference>
<reference evidence="4 6" key="1">
    <citation type="submission" date="2008-03" db="EMBL/GenBank/DDBJ databases">
        <title>Annotation of Ixodes scapularis.</title>
        <authorList>
            <consortium name="Ixodes scapularis Genome Project Consortium"/>
            <person name="Caler E."/>
            <person name="Hannick L.I."/>
            <person name="Bidwell S."/>
            <person name="Joardar V."/>
            <person name="Thiagarajan M."/>
            <person name="Amedeo P."/>
            <person name="Galinsky K.J."/>
            <person name="Schobel S."/>
            <person name="Inman J."/>
            <person name="Hostetler J."/>
            <person name="Miller J."/>
            <person name="Hammond M."/>
            <person name="Megy K."/>
            <person name="Lawson D."/>
            <person name="Kodira C."/>
            <person name="Sutton G."/>
            <person name="Meyer J."/>
            <person name="Hill C.A."/>
            <person name="Birren B."/>
            <person name="Nene V."/>
            <person name="Collins F."/>
            <person name="Alarcon-Chaidez F."/>
            <person name="Wikel S."/>
            <person name="Strausberg R."/>
        </authorList>
    </citation>
    <scope>NUCLEOTIDE SEQUENCE [LARGE SCALE GENOMIC DNA]</scope>
    <source>
        <strain evidence="6">Wikel</strain>
        <strain evidence="4">Wikel colony</strain>
    </source>
</reference>
<dbReference type="InParanoid" id="B7PQY3"/>
<dbReference type="VEuPathDB" id="VectorBase:ISCP_029744"/>
<dbReference type="Pfam" id="PF05649">
    <property type="entry name" value="Peptidase_M13_N"/>
    <property type="match status" value="1"/>
</dbReference>
<evidence type="ECO:0000256" key="1">
    <source>
        <dbReference type="ARBA" id="ARBA00007357"/>
    </source>
</evidence>
<dbReference type="PANTHER" id="PTHR11733">
    <property type="entry name" value="ZINC METALLOPROTEASE FAMILY M13 NEPRILYSIN-RELATED"/>
    <property type="match status" value="1"/>
</dbReference>
<proteinExistence type="inferred from homology"/>
<evidence type="ECO:0000313" key="4">
    <source>
        <dbReference type="EMBL" id="EEC09005.1"/>
    </source>
</evidence>
<dbReference type="InterPro" id="IPR024079">
    <property type="entry name" value="MetalloPept_cat_dom_sf"/>
</dbReference>
<dbReference type="InterPro" id="IPR042089">
    <property type="entry name" value="Peptidase_M13_dom_2"/>
</dbReference>
<dbReference type="HOGENOM" id="CLU_1412082_0_0_1"/>